<dbReference type="PROSITE" id="PS01081">
    <property type="entry name" value="HTH_TETR_1"/>
    <property type="match status" value="1"/>
</dbReference>
<dbReference type="InterPro" id="IPR036271">
    <property type="entry name" value="Tet_transcr_reg_TetR-rel_C_sf"/>
</dbReference>
<comment type="caution">
    <text evidence="7">The sequence shown here is derived from an EMBL/GenBank/DDBJ whole genome shotgun (WGS) entry which is preliminary data.</text>
</comment>
<keyword evidence="8" id="KW-1185">Reference proteome</keyword>
<dbReference type="Pfam" id="PF00440">
    <property type="entry name" value="TetR_N"/>
    <property type="match status" value="1"/>
</dbReference>
<dbReference type="RefSeq" id="WP_035250298.1">
    <property type="nucleotide sequence ID" value="NZ_ARXU01000017.1"/>
</dbReference>
<dbReference type="PRINTS" id="PR00455">
    <property type="entry name" value="HTHTETR"/>
</dbReference>
<keyword evidence="2" id="KW-0805">Transcription regulation</keyword>
<proteinExistence type="predicted"/>
<dbReference type="PANTHER" id="PTHR30055:SF240">
    <property type="entry name" value="HTH-TYPE TRANSCRIPTIONAL REGULATOR ACRR"/>
    <property type="match status" value="1"/>
</dbReference>
<evidence type="ECO:0000256" key="5">
    <source>
        <dbReference type="PROSITE-ProRule" id="PRU00335"/>
    </source>
</evidence>
<dbReference type="Pfam" id="PF08361">
    <property type="entry name" value="TetR_C_2"/>
    <property type="match status" value="1"/>
</dbReference>
<dbReference type="SUPFAM" id="SSF48498">
    <property type="entry name" value="Tetracyclin repressor-like, C-terminal domain"/>
    <property type="match status" value="1"/>
</dbReference>
<keyword evidence="1" id="KW-0678">Repressor</keyword>
<feature type="domain" description="HTH tetR-type" evidence="6">
    <location>
        <begin position="10"/>
        <end position="70"/>
    </location>
</feature>
<name>A0ABR4W9C8_9GAMM</name>
<sequence>MVRRTKAEALQTRAQILDAAEQVFHRKGVLSASLKDIASEAGVTRGAIYWHFKNKHDVFMAMVDRSRLPFDSLAERAEDASEPDPLGRLREFMVYLLQQAVCDPGQRRLFEIMFQKCEFSGENADLLDRQRDACRDSAGRLTRTFANAIARGQLPKNLDRVKSVTWLHSQLTGVIMNWLLDPEVLDLERAATDFVDTCLFALQHSPSLRTSPGL</sequence>
<evidence type="ECO:0000259" key="6">
    <source>
        <dbReference type="PROSITE" id="PS50977"/>
    </source>
</evidence>
<organism evidence="7 8">
    <name type="scientific">Alcanivorax jadensis T9</name>
    <dbReference type="NCBI Taxonomy" id="1177181"/>
    <lineage>
        <taxon>Bacteria</taxon>
        <taxon>Pseudomonadati</taxon>
        <taxon>Pseudomonadota</taxon>
        <taxon>Gammaproteobacteria</taxon>
        <taxon>Oceanospirillales</taxon>
        <taxon>Alcanivoracaceae</taxon>
        <taxon>Alcanivorax</taxon>
    </lineage>
</organism>
<dbReference type="InterPro" id="IPR009057">
    <property type="entry name" value="Homeodomain-like_sf"/>
</dbReference>
<evidence type="ECO:0000256" key="2">
    <source>
        <dbReference type="ARBA" id="ARBA00023015"/>
    </source>
</evidence>
<dbReference type="PROSITE" id="PS50977">
    <property type="entry name" value="HTH_TETR_2"/>
    <property type="match status" value="1"/>
</dbReference>
<evidence type="ECO:0000313" key="8">
    <source>
        <dbReference type="Proteomes" id="UP000029443"/>
    </source>
</evidence>
<gene>
    <name evidence="7" type="ORF">T9A_03113</name>
</gene>
<dbReference type="Gene3D" id="1.10.357.10">
    <property type="entry name" value="Tetracycline Repressor, domain 2"/>
    <property type="match status" value="1"/>
</dbReference>
<keyword evidence="3 5" id="KW-0238">DNA-binding</keyword>
<feature type="DNA-binding region" description="H-T-H motif" evidence="5">
    <location>
        <begin position="33"/>
        <end position="52"/>
    </location>
</feature>
<dbReference type="InterPro" id="IPR013572">
    <property type="entry name" value="Tscrpt_reg_MAATS_C"/>
</dbReference>
<evidence type="ECO:0000256" key="1">
    <source>
        <dbReference type="ARBA" id="ARBA00022491"/>
    </source>
</evidence>
<evidence type="ECO:0000313" key="7">
    <source>
        <dbReference type="EMBL" id="KGD59835.1"/>
    </source>
</evidence>
<dbReference type="InterPro" id="IPR001647">
    <property type="entry name" value="HTH_TetR"/>
</dbReference>
<reference evidence="7 8" key="1">
    <citation type="submission" date="2012-09" db="EMBL/GenBank/DDBJ databases">
        <title>Genome Sequence of alkane-degrading Bacterium Alcanivorax jadensis T9.</title>
        <authorList>
            <person name="Lai Q."/>
            <person name="Shao Z."/>
        </authorList>
    </citation>
    <scope>NUCLEOTIDE SEQUENCE [LARGE SCALE GENOMIC DNA]</scope>
    <source>
        <strain evidence="7 8">T9</strain>
    </source>
</reference>
<dbReference type="PANTHER" id="PTHR30055">
    <property type="entry name" value="HTH-TYPE TRANSCRIPTIONAL REGULATOR RUTR"/>
    <property type="match status" value="1"/>
</dbReference>
<accession>A0ABR4W9C8</accession>
<dbReference type="SUPFAM" id="SSF46689">
    <property type="entry name" value="Homeodomain-like"/>
    <property type="match status" value="1"/>
</dbReference>
<evidence type="ECO:0000256" key="4">
    <source>
        <dbReference type="ARBA" id="ARBA00023163"/>
    </source>
</evidence>
<keyword evidence="4" id="KW-0804">Transcription</keyword>
<evidence type="ECO:0000256" key="3">
    <source>
        <dbReference type="ARBA" id="ARBA00023125"/>
    </source>
</evidence>
<dbReference type="EMBL" id="ARXU01000017">
    <property type="protein sequence ID" value="KGD59835.1"/>
    <property type="molecule type" value="Genomic_DNA"/>
</dbReference>
<dbReference type="Proteomes" id="UP000029443">
    <property type="component" value="Unassembled WGS sequence"/>
</dbReference>
<dbReference type="InterPro" id="IPR023772">
    <property type="entry name" value="DNA-bd_HTH_TetR-type_CS"/>
</dbReference>
<dbReference type="InterPro" id="IPR050109">
    <property type="entry name" value="HTH-type_TetR-like_transc_reg"/>
</dbReference>
<protein>
    <submittedName>
        <fullName evidence="7">Transcriptional regulator TtgR</fullName>
    </submittedName>
</protein>